<gene>
    <name evidence="1" type="ORF">CR492_07600</name>
</gene>
<sequence length="126" mass="12855">MEDLIARISATAGVDTETARKAVGAILAFLRKDGPQDKIDDLFGRFPGAAEAAAASVAENNGMLSGLMGMMGGGLMGLAARLSGLGLSMAQMQEVGRELFAYAEEKAGAERVRAAAAGIPGLSQLL</sequence>
<proteinExistence type="predicted"/>
<dbReference type="AlphaFoldDB" id="A0A2J7TIE9"/>
<name>A0A2J7TIE9_METSI</name>
<dbReference type="OrthoDB" id="7907231at2"/>
<comment type="caution">
    <text evidence="1">The sequence shown here is derived from an EMBL/GenBank/DDBJ whole genome shotgun (WGS) entry which is preliminary data.</text>
</comment>
<protein>
    <recommendedName>
        <fullName evidence="3">DUF2267 domain-containing protein</fullName>
    </recommendedName>
</protein>
<evidence type="ECO:0000313" key="1">
    <source>
        <dbReference type="EMBL" id="PNG26548.1"/>
    </source>
</evidence>
<accession>A0A2J7TIE9</accession>
<dbReference type="RefSeq" id="WP_102843144.1">
    <property type="nucleotide sequence ID" value="NZ_PDZR01000006.1"/>
</dbReference>
<reference evidence="1 2" key="1">
    <citation type="submission" date="2017-10" db="EMBL/GenBank/DDBJ databases">
        <title>Genome announcement of Methylocella silvestris TVC from permafrost.</title>
        <authorList>
            <person name="Wang J."/>
            <person name="Geng K."/>
            <person name="Ul-Haque F."/>
            <person name="Crombie A.T."/>
            <person name="Street L.E."/>
            <person name="Wookey P.A."/>
            <person name="Murrell J.C."/>
            <person name="Pratscher J."/>
        </authorList>
    </citation>
    <scope>NUCLEOTIDE SEQUENCE [LARGE SCALE GENOMIC DNA]</scope>
    <source>
        <strain evidence="1 2">TVC</strain>
    </source>
</reference>
<evidence type="ECO:0008006" key="3">
    <source>
        <dbReference type="Google" id="ProtNLM"/>
    </source>
</evidence>
<organism evidence="1 2">
    <name type="scientific">Methylocella silvestris</name>
    <dbReference type="NCBI Taxonomy" id="199596"/>
    <lineage>
        <taxon>Bacteria</taxon>
        <taxon>Pseudomonadati</taxon>
        <taxon>Pseudomonadota</taxon>
        <taxon>Alphaproteobacteria</taxon>
        <taxon>Hyphomicrobiales</taxon>
        <taxon>Beijerinckiaceae</taxon>
        <taxon>Methylocella</taxon>
    </lineage>
</organism>
<dbReference type="EMBL" id="PDZR01000006">
    <property type="protein sequence ID" value="PNG26548.1"/>
    <property type="molecule type" value="Genomic_DNA"/>
</dbReference>
<dbReference type="Proteomes" id="UP000236286">
    <property type="component" value="Unassembled WGS sequence"/>
</dbReference>
<evidence type="ECO:0000313" key="2">
    <source>
        <dbReference type="Proteomes" id="UP000236286"/>
    </source>
</evidence>